<reference evidence="1" key="4">
    <citation type="submission" date="2024-05" db="EMBL/GenBank/DDBJ databases">
        <authorList>
            <person name="Sun Q."/>
            <person name="Zhou Y."/>
        </authorList>
    </citation>
    <scope>NUCLEOTIDE SEQUENCE</scope>
    <source>
        <strain evidence="1">CGMCC 1.18437</strain>
    </source>
</reference>
<accession>A0A7W8NTD0</accession>
<organism evidence="2 3">
    <name type="scientific">Deinococcus metalli</name>
    <dbReference type="NCBI Taxonomy" id="1141878"/>
    <lineage>
        <taxon>Bacteria</taxon>
        <taxon>Thermotogati</taxon>
        <taxon>Deinococcota</taxon>
        <taxon>Deinococci</taxon>
        <taxon>Deinococcales</taxon>
        <taxon>Deinococcaceae</taxon>
        <taxon>Deinococcus</taxon>
    </lineage>
</organism>
<keyword evidence="4" id="KW-1185">Reference proteome</keyword>
<evidence type="ECO:0000313" key="4">
    <source>
        <dbReference type="Proteomes" id="UP000619376"/>
    </source>
</evidence>
<evidence type="ECO:0000313" key="2">
    <source>
        <dbReference type="EMBL" id="MBB5378993.1"/>
    </source>
</evidence>
<dbReference type="Proteomes" id="UP000539473">
    <property type="component" value="Unassembled WGS sequence"/>
</dbReference>
<gene>
    <name evidence="1" type="ORF">GCM10017781_44330</name>
    <name evidence="2" type="ORF">HNQ07_004503</name>
</gene>
<reference evidence="1" key="1">
    <citation type="journal article" date="2014" name="Int. J. Syst. Evol. Microbiol.">
        <title>Complete genome of a new Firmicutes species belonging to the dominant human colonic microbiota ('Ruminococcus bicirculans') reveals two chromosomes and a selective capacity to utilize plant glucans.</title>
        <authorList>
            <consortium name="NISC Comparative Sequencing Program"/>
            <person name="Wegmann U."/>
            <person name="Louis P."/>
            <person name="Goesmann A."/>
            <person name="Henrissat B."/>
            <person name="Duncan S.H."/>
            <person name="Flint H.J."/>
        </authorList>
    </citation>
    <scope>NUCLEOTIDE SEQUENCE</scope>
    <source>
        <strain evidence="1">CGMCC 1.18437</strain>
    </source>
</reference>
<dbReference type="RefSeq" id="WP_184115911.1">
    <property type="nucleotide sequence ID" value="NZ_BNAJ01000018.1"/>
</dbReference>
<dbReference type="Proteomes" id="UP000619376">
    <property type="component" value="Unassembled WGS sequence"/>
</dbReference>
<reference evidence="4" key="2">
    <citation type="journal article" date="2019" name="Int. J. Syst. Evol. Microbiol.">
        <title>The Global Catalogue of Microorganisms (GCM) 10K type strain sequencing project: providing services to taxonomists for standard genome sequencing and annotation.</title>
        <authorList>
            <consortium name="The Broad Institute Genomics Platform"/>
            <consortium name="The Broad Institute Genome Sequencing Center for Infectious Disease"/>
            <person name="Wu L."/>
            <person name="Ma J."/>
        </authorList>
    </citation>
    <scope>NUCLEOTIDE SEQUENCE [LARGE SCALE GENOMIC DNA]</scope>
    <source>
        <strain evidence="4">CGMCC 1.18437</strain>
    </source>
</reference>
<dbReference type="EMBL" id="BNAJ01000018">
    <property type="protein sequence ID" value="GHF63512.1"/>
    <property type="molecule type" value="Genomic_DNA"/>
</dbReference>
<proteinExistence type="predicted"/>
<comment type="caution">
    <text evidence="2">The sequence shown here is derived from an EMBL/GenBank/DDBJ whole genome shotgun (WGS) entry which is preliminary data.</text>
</comment>
<evidence type="ECO:0000313" key="1">
    <source>
        <dbReference type="EMBL" id="GHF63512.1"/>
    </source>
</evidence>
<dbReference type="AlphaFoldDB" id="A0A7W8NTD0"/>
<sequence>MRPSLPSPLHLPTALPAALTLTRHLRRAMTPYALYRQLIIDMHGVQVLSGDDEADPTATLLVTHNLGDFMTDAALEGVLTTHGPQIKALQLLSRWSTGELARFAQVTSLQVEQALLVTELDPAKHIQPWTAPELFSGLAWRLARMTDVEAHAAINELLGPEGTFEWGGFQHYCGGDGVQRFVAAVRAGQWPTERTYTGQTCVLPTKDVGTHRVEDRDDFYEQFQAVAELMFPGLEVRVADSGVTTCVHPTVITETLSRQAWNVRQQLNHRNRLTTQLAALRQQEHDLVLAPTGGFGRP</sequence>
<name>A0A7W8NTD0_9DEIO</name>
<dbReference type="EMBL" id="JACHFK010000018">
    <property type="protein sequence ID" value="MBB5378993.1"/>
    <property type="molecule type" value="Genomic_DNA"/>
</dbReference>
<reference evidence="2 3" key="3">
    <citation type="submission" date="2020-08" db="EMBL/GenBank/DDBJ databases">
        <title>Genomic Encyclopedia of Type Strains, Phase IV (KMG-IV): sequencing the most valuable type-strain genomes for metagenomic binning, comparative biology and taxonomic classification.</title>
        <authorList>
            <person name="Goeker M."/>
        </authorList>
    </citation>
    <scope>NUCLEOTIDE SEQUENCE [LARGE SCALE GENOMIC DNA]</scope>
    <source>
        <strain evidence="2 3">DSM 27521</strain>
    </source>
</reference>
<protein>
    <submittedName>
        <fullName evidence="2">Uncharacterized protein</fullName>
    </submittedName>
</protein>
<evidence type="ECO:0000313" key="3">
    <source>
        <dbReference type="Proteomes" id="UP000539473"/>
    </source>
</evidence>